<dbReference type="PROSITE" id="PS51257">
    <property type="entry name" value="PROKAR_LIPOPROTEIN"/>
    <property type="match status" value="1"/>
</dbReference>
<gene>
    <name evidence="3" type="ORF">H6P80_04885</name>
</gene>
<keyword evidence="2" id="KW-0732">Signal</keyword>
<evidence type="ECO:0000256" key="2">
    <source>
        <dbReference type="SAM" id="SignalP"/>
    </source>
</evidence>
<sequence length="192" mass="21680">MTITRKFRSVTWAAAVATAALSCYLISHRVSAERNALEEVERDIALAREDILALNTEFETRSRMSQIERWNRYDFELTSPDAAQFLDGEFQLASLIRDGVRDSGDVRLVSAEDEGETEDRRVDEEVFEPADPDTLETPRIRNASYLVPGDNAARARSQRIAFLDDRFRGDIAGRAAAERRPAENQREGAAEE</sequence>
<evidence type="ECO:0008006" key="5">
    <source>
        <dbReference type="Google" id="ProtNLM"/>
    </source>
</evidence>
<reference evidence="3 4" key="1">
    <citation type="submission" date="2020-08" db="EMBL/GenBank/DDBJ databases">
        <title>Draft genome sequence of Parasphingopyxis sp. GrpM-11.</title>
        <authorList>
            <person name="Oh J."/>
            <person name="Roh D.-H."/>
        </authorList>
    </citation>
    <scope>NUCLEOTIDE SEQUENCE [LARGE SCALE GENOMIC DNA]</scope>
    <source>
        <strain evidence="3 4">GrpM-11</strain>
    </source>
</reference>
<organism evidence="3 4">
    <name type="scientific">Parasphingopyxis marina</name>
    <dbReference type="NCBI Taxonomy" id="2761622"/>
    <lineage>
        <taxon>Bacteria</taxon>
        <taxon>Pseudomonadati</taxon>
        <taxon>Pseudomonadota</taxon>
        <taxon>Alphaproteobacteria</taxon>
        <taxon>Sphingomonadales</taxon>
        <taxon>Sphingomonadaceae</taxon>
        <taxon>Parasphingopyxis</taxon>
    </lineage>
</organism>
<dbReference type="RefSeq" id="WP_185800200.1">
    <property type="nucleotide sequence ID" value="NZ_JACJVJ010000001.1"/>
</dbReference>
<feature type="signal peptide" evidence="2">
    <location>
        <begin position="1"/>
        <end position="32"/>
    </location>
</feature>
<proteinExistence type="predicted"/>
<evidence type="ECO:0000256" key="1">
    <source>
        <dbReference type="SAM" id="Coils"/>
    </source>
</evidence>
<evidence type="ECO:0000313" key="4">
    <source>
        <dbReference type="Proteomes" id="UP000564378"/>
    </source>
</evidence>
<dbReference type="EMBL" id="JACJVJ010000001">
    <property type="protein sequence ID" value="MBC2776952.1"/>
    <property type="molecule type" value="Genomic_DNA"/>
</dbReference>
<dbReference type="Proteomes" id="UP000564378">
    <property type="component" value="Unassembled WGS sequence"/>
</dbReference>
<keyword evidence="1" id="KW-0175">Coiled coil</keyword>
<comment type="caution">
    <text evidence="3">The sequence shown here is derived from an EMBL/GenBank/DDBJ whole genome shotgun (WGS) entry which is preliminary data.</text>
</comment>
<feature type="chain" id="PRO_5033054401" description="Cell division protein FtsL" evidence="2">
    <location>
        <begin position="33"/>
        <end position="192"/>
    </location>
</feature>
<protein>
    <recommendedName>
        <fullName evidence="5">Cell division protein FtsL</fullName>
    </recommendedName>
</protein>
<feature type="coiled-coil region" evidence="1">
    <location>
        <begin position="30"/>
        <end position="57"/>
    </location>
</feature>
<evidence type="ECO:0000313" key="3">
    <source>
        <dbReference type="EMBL" id="MBC2776952.1"/>
    </source>
</evidence>
<name>A0A842HVG2_9SPHN</name>
<keyword evidence="4" id="KW-1185">Reference proteome</keyword>
<accession>A0A842HVG2</accession>
<dbReference type="AlphaFoldDB" id="A0A842HVG2"/>